<feature type="compositionally biased region" description="Polar residues" evidence="5">
    <location>
        <begin position="97"/>
        <end position="106"/>
    </location>
</feature>
<dbReference type="GO" id="GO:0015920">
    <property type="term" value="P:lipopolysaccharide transport"/>
    <property type="evidence" value="ECO:0007669"/>
    <property type="project" value="UniProtKB-UniRule"/>
</dbReference>
<evidence type="ECO:0000259" key="6">
    <source>
        <dbReference type="Pfam" id="PF03968"/>
    </source>
</evidence>
<dbReference type="InterPro" id="IPR014340">
    <property type="entry name" value="LptA"/>
</dbReference>
<keyword evidence="2 4" id="KW-0732">Signal</keyword>
<dbReference type="PANTHER" id="PTHR36504:SF1">
    <property type="entry name" value="LIPOPOLYSACCHARIDE EXPORT SYSTEM PROTEIN LPTA"/>
    <property type="match status" value="1"/>
</dbReference>
<dbReference type="InterPro" id="IPR005653">
    <property type="entry name" value="OstA-like_N"/>
</dbReference>
<keyword evidence="3 4" id="KW-0574">Periplasm</keyword>
<comment type="subunit">
    <text evidence="4">Component of the lipopolysaccharide transport and assembly complex.</text>
</comment>
<evidence type="ECO:0000256" key="2">
    <source>
        <dbReference type="ARBA" id="ARBA00022729"/>
    </source>
</evidence>
<dbReference type="GO" id="GO:0017089">
    <property type="term" value="F:glycolipid transfer activity"/>
    <property type="evidence" value="ECO:0007669"/>
    <property type="project" value="TreeGrafter"/>
</dbReference>
<dbReference type="HAMAP" id="MF_01914">
    <property type="entry name" value="LPS_assembly_LptA"/>
    <property type="match status" value="1"/>
</dbReference>
<dbReference type="Gene3D" id="2.60.450.10">
    <property type="entry name" value="Lipopolysaccharide (LPS) transport protein A like domain"/>
    <property type="match status" value="1"/>
</dbReference>
<dbReference type="RefSeq" id="WP_091811765.1">
    <property type="nucleotide sequence ID" value="NZ_FNNE01000002.1"/>
</dbReference>
<dbReference type="EMBL" id="FNNE01000002">
    <property type="protein sequence ID" value="SDW42547.1"/>
    <property type="molecule type" value="Genomic_DNA"/>
</dbReference>
<dbReference type="GO" id="GO:0001530">
    <property type="term" value="F:lipopolysaccharide binding"/>
    <property type="evidence" value="ECO:0007669"/>
    <property type="project" value="InterPro"/>
</dbReference>
<accession>A0A1H2TFK4</accession>
<proteinExistence type="inferred from homology"/>
<evidence type="ECO:0000256" key="3">
    <source>
        <dbReference type="ARBA" id="ARBA00022764"/>
    </source>
</evidence>
<evidence type="ECO:0000256" key="5">
    <source>
        <dbReference type="SAM" id="MobiDB-lite"/>
    </source>
</evidence>
<dbReference type="Proteomes" id="UP000199675">
    <property type="component" value="Unassembled WGS sequence"/>
</dbReference>
<feature type="region of interest" description="Disordered" evidence="5">
    <location>
        <begin position="91"/>
        <end position="112"/>
    </location>
</feature>
<dbReference type="AlphaFoldDB" id="A0A1H2TFK4"/>
<keyword evidence="1 4" id="KW-0813">Transport</keyword>
<dbReference type="NCBIfam" id="TIGR03002">
    <property type="entry name" value="outer_YhbN_LptA"/>
    <property type="match status" value="1"/>
</dbReference>
<dbReference type="Pfam" id="PF03968">
    <property type="entry name" value="LptD_N"/>
    <property type="match status" value="1"/>
</dbReference>
<feature type="signal peptide" evidence="4">
    <location>
        <begin position="1"/>
        <end position="32"/>
    </location>
</feature>
<dbReference type="PANTHER" id="PTHR36504">
    <property type="entry name" value="LIPOPOLYSACCHARIDE EXPORT SYSTEM PROTEIN LPTA"/>
    <property type="match status" value="1"/>
</dbReference>
<feature type="chain" id="PRO_5011800925" description="Lipopolysaccharide export system protein LptA" evidence="4">
    <location>
        <begin position="33"/>
        <end position="183"/>
    </location>
</feature>
<gene>
    <name evidence="4" type="primary">lptA</name>
    <name evidence="7" type="ORF">SAMN04487960_102423</name>
</gene>
<dbReference type="GO" id="GO:0009279">
    <property type="term" value="C:cell outer membrane"/>
    <property type="evidence" value="ECO:0007669"/>
    <property type="project" value="TreeGrafter"/>
</dbReference>
<evidence type="ECO:0000256" key="4">
    <source>
        <dbReference type="HAMAP-Rule" id="MF_01914"/>
    </source>
</evidence>
<name>A0A1H2TFK4_9GAMM</name>
<feature type="domain" description="Organic solvent tolerance-like N-terminal" evidence="6">
    <location>
        <begin position="42"/>
        <end position="151"/>
    </location>
</feature>
<comment type="subcellular location">
    <subcellularLocation>
        <location evidence="4">Periplasm</location>
    </subcellularLocation>
</comment>
<dbReference type="GO" id="GO:0030288">
    <property type="term" value="C:outer membrane-bounded periplasmic space"/>
    <property type="evidence" value="ECO:0007669"/>
    <property type="project" value="TreeGrafter"/>
</dbReference>
<organism evidence="7 8">
    <name type="scientific">Marinobacter mobilis</name>
    <dbReference type="NCBI Taxonomy" id="488533"/>
    <lineage>
        <taxon>Bacteria</taxon>
        <taxon>Pseudomonadati</taxon>
        <taxon>Pseudomonadota</taxon>
        <taxon>Gammaproteobacteria</taxon>
        <taxon>Pseudomonadales</taxon>
        <taxon>Marinobacteraceae</taxon>
        <taxon>Marinobacter</taxon>
    </lineage>
</organism>
<dbReference type="GO" id="GO:0043165">
    <property type="term" value="P:Gram-negative-bacterium-type cell outer membrane assembly"/>
    <property type="evidence" value="ECO:0007669"/>
    <property type="project" value="UniProtKB-UniRule"/>
</dbReference>
<evidence type="ECO:0000313" key="7">
    <source>
        <dbReference type="EMBL" id="SDW42547.1"/>
    </source>
</evidence>
<keyword evidence="8" id="KW-1185">Reference proteome</keyword>
<sequence precursor="true">MSLQIPSLNNRKSGIASVALALLALAGNPAQAFDLNSDAPIKVSADNARLDDSRGIATYTGDVIITQLNTRLQADRVILYRDENGLNRIEASGSPARYTQPTSRQGEATDAEAKNITYSAPDNRLTFEQDAVITQGNNLFRGQLIHYDTQNRVVTAEGSGANGDDGGRVEMVIQPRNQTQQGN</sequence>
<comment type="function">
    <text evidence="4">Involved in the assembly of lipopolysaccharide (LPS). Required for the translocation of LPS from the inner membrane to the outer membrane. May form a bridge between the inner membrane and the outer membrane, via interactions with LptC and LptD, thereby facilitating LPS transfer across the periplasm.</text>
</comment>
<dbReference type="InterPro" id="IPR052037">
    <property type="entry name" value="LPS_export_LptA"/>
</dbReference>
<protein>
    <recommendedName>
        <fullName evidence="4">Lipopolysaccharide export system protein LptA</fullName>
    </recommendedName>
</protein>
<dbReference type="OrthoDB" id="9795964at2"/>
<comment type="similarity">
    <text evidence="4">Belongs to the LptA family.</text>
</comment>
<dbReference type="STRING" id="488533.SAMN04487960_102423"/>
<evidence type="ECO:0000313" key="8">
    <source>
        <dbReference type="Proteomes" id="UP000199675"/>
    </source>
</evidence>
<reference evidence="7 8" key="1">
    <citation type="submission" date="2016-10" db="EMBL/GenBank/DDBJ databases">
        <authorList>
            <person name="de Groot N.N."/>
        </authorList>
    </citation>
    <scope>NUCLEOTIDE SEQUENCE [LARGE SCALE GENOMIC DNA]</scope>
    <source>
        <strain evidence="7 8">CGMCC 1.7059</strain>
    </source>
</reference>
<evidence type="ECO:0000256" key="1">
    <source>
        <dbReference type="ARBA" id="ARBA00022448"/>
    </source>
</evidence>